<keyword evidence="5" id="KW-0997">Cell inner membrane</keyword>
<dbReference type="SMART" id="SM00304">
    <property type="entry name" value="HAMP"/>
    <property type="match status" value="1"/>
</dbReference>
<keyword evidence="2" id="KW-1003">Cell membrane</keyword>
<evidence type="ECO:0000256" key="1">
    <source>
        <dbReference type="ARBA" id="ARBA00004429"/>
    </source>
</evidence>
<dbReference type="SMART" id="SM00283">
    <property type="entry name" value="MA"/>
    <property type="match status" value="1"/>
</dbReference>
<evidence type="ECO:0000259" key="13">
    <source>
        <dbReference type="PROSITE" id="PS50111"/>
    </source>
</evidence>
<evidence type="ECO:0000256" key="6">
    <source>
        <dbReference type="ARBA" id="ARBA00022692"/>
    </source>
</evidence>
<gene>
    <name evidence="15" type="ORF">CXK94_06850</name>
</gene>
<dbReference type="Pfam" id="PF02203">
    <property type="entry name" value="TarH"/>
    <property type="match status" value="1"/>
</dbReference>
<dbReference type="EMBL" id="POUT01000002">
    <property type="protein sequence ID" value="PNG10910.1"/>
    <property type="molecule type" value="Genomic_DNA"/>
</dbReference>
<dbReference type="InterPro" id="IPR035440">
    <property type="entry name" value="4HB_MCP_dom_sf"/>
</dbReference>
<evidence type="ECO:0000256" key="2">
    <source>
        <dbReference type="ARBA" id="ARBA00022475"/>
    </source>
</evidence>
<evidence type="ECO:0000256" key="12">
    <source>
        <dbReference type="SAM" id="Phobius"/>
    </source>
</evidence>
<keyword evidence="6 12" id="KW-0812">Transmembrane</keyword>
<keyword evidence="4" id="KW-0145">Chemotaxis</keyword>
<feature type="domain" description="HAMP" evidence="14">
    <location>
        <begin position="213"/>
        <end position="265"/>
    </location>
</feature>
<feature type="transmembrane region" description="Helical" evidence="12">
    <location>
        <begin position="186"/>
        <end position="211"/>
    </location>
</feature>
<dbReference type="Gene3D" id="1.20.120.30">
    <property type="entry name" value="Aspartate receptor, ligand-binding domain"/>
    <property type="match status" value="1"/>
</dbReference>
<keyword evidence="8 12" id="KW-0472">Membrane</keyword>
<name>A0A2N8T830_STUST</name>
<comment type="subcellular location">
    <subcellularLocation>
        <location evidence="1">Cell inner membrane</location>
        <topology evidence="1">Multi-pass membrane protein</topology>
    </subcellularLocation>
</comment>
<feature type="domain" description="Methyl-accepting transducer" evidence="13">
    <location>
        <begin position="270"/>
        <end position="506"/>
    </location>
</feature>
<dbReference type="PROSITE" id="PS50885">
    <property type="entry name" value="HAMP"/>
    <property type="match status" value="1"/>
</dbReference>
<evidence type="ECO:0000256" key="10">
    <source>
        <dbReference type="ARBA" id="ARBA00029447"/>
    </source>
</evidence>
<evidence type="ECO:0000313" key="16">
    <source>
        <dbReference type="Proteomes" id="UP000236023"/>
    </source>
</evidence>
<sequence>MLANLKIRTGISIVLCTLIVALLVSTFTAWRGAKISMEQIQNLYLQGIERNGQLQRAYARLLRARVGMAGAFLETTAGELDKAQATLAITRRLVDEAESAFDAFSGNSAGVSWQSLEQELLQAFTAYHAALDEQLQALQGGSQSRYIEVNLTARAANDDFDKVMQSYEKRMEVHITAVMQDAHDRYALALTEAILLTAITLLLAAGCWWFIATRVFAPLREVGSIFGRIAGGDLTSRIEVRSTNEIGVLFAALARMQESQRETIGRITNSSNQLASAAEELSAVTEESNRGLHRQHQELEQAATAVNEMTTAVDEVARNAVSTAQASNDSNELAQQSRVQVQATLAEVEAMTRDIEVTSQLVRELAEQAHSIGKVLDVIRAVSEQTNLLALNAAIEAARAGEAGRGFAVVADEVRTLAQRTQESTGEIEQMIGRIRNGTDEAVGSMTASTRRAQSSLDSTRSAGQALEDIFQSVMQISERNLVIASAAEEQAQVTREVDRNLINIRDLSTGAAAGANQTSAASNELSRLAVELNEMVMHFKL</sequence>
<dbReference type="PANTHER" id="PTHR32089">
    <property type="entry name" value="METHYL-ACCEPTING CHEMOTAXIS PROTEIN MCPB"/>
    <property type="match status" value="1"/>
</dbReference>
<comment type="caution">
    <text evidence="15">The sequence shown here is derived from an EMBL/GenBank/DDBJ whole genome shotgun (WGS) entry which is preliminary data.</text>
</comment>
<evidence type="ECO:0000256" key="7">
    <source>
        <dbReference type="ARBA" id="ARBA00022989"/>
    </source>
</evidence>
<organism evidence="15 16">
    <name type="scientific">Stutzerimonas stutzeri</name>
    <name type="common">Pseudomonas stutzeri</name>
    <dbReference type="NCBI Taxonomy" id="316"/>
    <lineage>
        <taxon>Bacteria</taxon>
        <taxon>Pseudomonadati</taxon>
        <taxon>Pseudomonadota</taxon>
        <taxon>Gammaproteobacteria</taxon>
        <taxon>Pseudomonadales</taxon>
        <taxon>Pseudomonadaceae</taxon>
        <taxon>Stutzerimonas</taxon>
    </lineage>
</organism>
<evidence type="ECO:0000256" key="4">
    <source>
        <dbReference type="ARBA" id="ARBA00022500"/>
    </source>
</evidence>
<dbReference type="SUPFAM" id="SSF47170">
    <property type="entry name" value="Aspartate receptor, ligand-binding domain"/>
    <property type="match status" value="1"/>
</dbReference>
<evidence type="ECO:0000256" key="11">
    <source>
        <dbReference type="PROSITE-ProRule" id="PRU00284"/>
    </source>
</evidence>
<evidence type="ECO:0000256" key="3">
    <source>
        <dbReference type="ARBA" id="ARBA00022481"/>
    </source>
</evidence>
<dbReference type="InterPro" id="IPR004090">
    <property type="entry name" value="Chemotax_Me-accpt_rcpt"/>
</dbReference>
<keyword evidence="9 11" id="KW-0807">Transducer</keyword>
<dbReference type="GO" id="GO:0007165">
    <property type="term" value="P:signal transduction"/>
    <property type="evidence" value="ECO:0007669"/>
    <property type="project" value="UniProtKB-KW"/>
</dbReference>
<evidence type="ECO:0000256" key="8">
    <source>
        <dbReference type="ARBA" id="ARBA00023136"/>
    </source>
</evidence>
<dbReference type="AlphaFoldDB" id="A0A2N8T830"/>
<evidence type="ECO:0000259" key="14">
    <source>
        <dbReference type="PROSITE" id="PS50885"/>
    </source>
</evidence>
<accession>A0A2N8T830</accession>
<dbReference type="PROSITE" id="PS50111">
    <property type="entry name" value="CHEMOTAXIS_TRANSDUC_2"/>
    <property type="match status" value="1"/>
</dbReference>
<dbReference type="Proteomes" id="UP000236023">
    <property type="component" value="Unassembled WGS sequence"/>
</dbReference>
<dbReference type="Pfam" id="PF00672">
    <property type="entry name" value="HAMP"/>
    <property type="match status" value="1"/>
</dbReference>
<dbReference type="InterPro" id="IPR003660">
    <property type="entry name" value="HAMP_dom"/>
</dbReference>
<comment type="similarity">
    <text evidence="10">Belongs to the methyl-accepting chemotaxis (MCP) protein family.</text>
</comment>
<dbReference type="RefSeq" id="WP_102893744.1">
    <property type="nucleotide sequence ID" value="NZ_JAMOHU010000008.1"/>
</dbReference>
<dbReference type="SUPFAM" id="SSF58104">
    <property type="entry name" value="Methyl-accepting chemotaxis protein (MCP) signaling domain"/>
    <property type="match status" value="1"/>
</dbReference>
<keyword evidence="3" id="KW-0488">Methylation</keyword>
<proteinExistence type="inferred from homology"/>
<keyword evidence="7 12" id="KW-1133">Transmembrane helix</keyword>
<dbReference type="FunFam" id="1.10.287.950:FF:000001">
    <property type="entry name" value="Methyl-accepting chemotaxis sensory transducer"/>
    <property type="match status" value="1"/>
</dbReference>
<dbReference type="GO" id="GO:0005886">
    <property type="term" value="C:plasma membrane"/>
    <property type="evidence" value="ECO:0007669"/>
    <property type="project" value="UniProtKB-SubCell"/>
</dbReference>
<evidence type="ECO:0000313" key="15">
    <source>
        <dbReference type="EMBL" id="PNG10910.1"/>
    </source>
</evidence>
<protein>
    <submittedName>
        <fullName evidence="15">Methyl-accepting chemotaxis protein</fullName>
    </submittedName>
</protein>
<dbReference type="GO" id="GO:0004888">
    <property type="term" value="F:transmembrane signaling receptor activity"/>
    <property type="evidence" value="ECO:0007669"/>
    <property type="project" value="InterPro"/>
</dbReference>
<dbReference type="InterPro" id="IPR003122">
    <property type="entry name" value="Tar_rcpt_lig-bd"/>
</dbReference>
<reference evidence="15 16" key="1">
    <citation type="submission" date="2018-01" db="EMBL/GenBank/DDBJ databases">
        <title>Denitrification phenotypes of diverse strains of Pseudomonas stutzeri.</title>
        <authorList>
            <person name="Milligan D.A."/>
            <person name="Bergaust L."/>
            <person name="Bakken L.R."/>
            <person name="Frostegard A."/>
        </authorList>
    </citation>
    <scope>NUCLEOTIDE SEQUENCE [LARGE SCALE GENOMIC DNA]</scope>
    <source>
        <strain evidence="15 16">24a75</strain>
    </source>
</reference>
<dbReference type="Gene3D" id="1.10.287.950">
    <property type="entry name" value="Methyl-accepting chemotaxis protein"/>
    <property type="match status" value="1"/>
</dbReference>
<dbReference type="PRINTS" id="PR00260">
    <property type="entry name" value="CHEMTRNSDUCR"/>
</dbReference>
<dbReference type="GO" id="GO:0006935">
    <property type="term" value="P:chemotaxis"/>
    <property type="evidence" value="ECO:0007669"/>
    <property type="project" value="UniProtKB-KW"/>
</dbReference>
<dbReference type="CDD" id="cd11386">
    <property type="entry name" value="MCP_signal"/>
    <property type="match status" value="1"/>
</dbReference>
<dbReference type="PANTHER" id="PTHR32089:SF120">
    <property type="entry name" value="METHYL-ACCEPTING CHEMOTAXIS PROTEIN TLPQ"/>
    <property type="match status" value="1"/>
</dbReference>
<evidence type="ECO:0000256" key="5">
    <source>
        <dbReference type="ARBA" id="ARBA00022519"/>
    </source>
</evidence>
<feature type="transmembrane region" description="Helical" evidence="12">
    <location>
        <begin position="12"/>
        <end position="30"/>
    </location>
</feature>
<dbReference type="Pfam" id="PF00015">
    <property type="entry name" value="MCPsignal"/>
    <property type="match status" value="1"/>
</dbReference>
<evidence type="ECO:0000256" key="9">
    <source>
        <dbReference type="ARBA" id="ARBA00023224"/>
    </source>
</evidence>
<dbReference type="InterPro" id="IPR004089">
    <property type="entry name" value="MCPsignal_dom"/>
</dbReference>
<dbReference type="CDD" id="cd06225">
    <property type="entry name" value="HAMP"/>
    <property type="match status" value="1"/>
</dbReference>